<feature type="domain" description="Tyr recombinase" evidence="4">
    <location>
        <begin position="162"/>
        <end position="346"/>
    </location>
</feature>
<dbReference type="InterPro" id="IPR002104">
    <property type="entry name" value="Integrase_catalytic"/>
</dbReference>
<evidence type="ECO:0000313" key="6">
    <source>
        <dbReference type="Proteomes" id="UP001247754"/>
    </source>
</evidence>
<dbReference type="InterPro" id="IPR011010">
    <property type="entry name" value="DNA_brk_join_enz"/>
</dbReference>
<dbReference type="Proteomes" id="UP001247754">
    <property type="component" value="Unassembled WGS sequence"/>
</dbReference>
<sequence>MARPQKPARLYQRPDTGEWVIRDAGKDVRTGQRGDGGRGAAEEAFSKYLAQKLTKTDPNRDPQNLRDVSVGVVLTHYLETLREEMAAPERQAHAVKAMSAFWSSKTVADVSEETCRAYVKTRPSASTARRELGVLRAALNKAHRSRMLIGAPAVWMPPKGAPRPDWLTRDEFARLLWALWRQKRSKHAARLALCQFYTGSRPRTVARTTWARRADGPWVDLEQEIWWRSGDDELETVKKRRPHVIPERLVAHLRRWKRIHGGTYIAETARDPGQPVWDIGKALEGAAVRAGVKRITPHTLKHTSITLFIQSGGSAEDASDYFSTSIETIQSNYWHHSPKHQARAKVQISNLGKRPR</sequence>
<protein>
    <recommendedName>
        <fullName evidence="4">Tyr recombinase domain-containing protein</fullName>
    </recommendedName>
</protein>
<feature type="region of interest" description="Disordered" evidence="3">
    <location>
        <begin position="1"/>
        <end position="40"/>
    </location>
</feature>
<reference evidence="5 6" key="1">
    <citation type="submission" date="2023-09" db="EMBL/GenBank/DDBJ databases">
        <title>Xinfangfangia sedmenti sp. nov., isolated the sedment.</title>
        <authorList>
            <person name="Xu L."/>
        </authorList>
    </citation>
    <scope>NUCLEOTIDE SEQUENCE [LARGE SCALE GENOMIC DNA]</scope>
    <source>
        <strain evidence="5 6">LG-4</strain>
    </source>
</reference>
<dbReference type="InterPro" id="IPR013762">
    <property type="entry name" value="Integrase-like_cat_sf"/>
</dbReference>
<organism evidence="5 6">
    <name type="scientific">Ruixingdingia sedimenti</name>
    <dbReference type="NCBI Taxonomy" id="3073604"/>
    <lineage>
        <taxon>Bacteria</taxon>
        <taxon>Pseudomonadati</taxon>
        <taxon>Pseudomonadota</taxon>
        <taxon>Alphaproteobacteria</taxon>
        <taxon>Rhodobacterales</taxon>
        <taxon>Paracoccaceae</taxon>
        <taxon>Ruixingdingia</taxon>
    </lineage>
</organism>
<keyword evidence="2" id="KW-0233">DNA recombination</keyword>
<feature type="region of interest" description="Disordered" evidence="3">
    <location>
        <begin position="337"/>
        <end position="356"/>
    </location>
</feature>
<dbReference type="Gene3D" id="1.10.443.10">
    <property type="entry name" value="Intergrase catalytic core"/>
    <property type="match status" value="1"/>
</dbReference>
<dbReference type="RefSeq" id="WP_310459034.1">
    <property type="nucleotide sequence ID" value="NZ_JAVKPH010000037.1"/>
</dbReference>
<comment type="caution">
    <text evidence="5">The sequence shown here is derived from an EMBL/GenBank/DDBJ whole genome shotgun (WGS) entry which is preliminary data.</text>
</comment>
<evidence type="ECO:0000256" key="3">
    <source>
        <dbReference type="SAM" id="MobiDB-lite"/>
    </source>
</evidence>
<feature type="compositionally biased region" description="Basic and acidic residues" evidence="3">
    <location>
        <begin position="20"/>
        <end position="40"/>
    </location>
</feature>
<keyword evidence="1" id="KW-0229">DNA integration</keyword>
<evidence type="ECO:0000256" key="2">
    <source>
        <dbReference type="ARBA" id="ARBA00023172"/>
    </source>
</evidence>
<dbReference type="PROSITE" id="PS51898">
    <property type="entry name" value="TYR_RECOMBINASE"/>
    <property type="match status" value="1"/>
</dbReference>
<dbReference type="PANTHER" id="PTHR30349:SF88">
    <property type="entry name" value="BLL1584 PROTEIN"/>
    <property type="match status" value="1"/>
</dbReference>
<accession>A0ABU1FDD7</accession>
<proteinExistence type="predicted"/>
<dbReference type="EMBL" id="JAVKPH010000037">
    <property type="protein sequence ID" value="MDR5654891.1"/>
    <property type="molecule type" value="Genomic_DNA"/>
</dbReference>
<dbReference type="InterPro" id="IPR050090">
    <property type="entry name" value="Tyrosine_recombinase_XerCD"/>
</dbReference>
<evidence type="ECO:0000259" key="4">
    <source>
        <dbReference type="PROSITE" id="PS51898"/>
    </source>
</evidence>
<gene>
    <name evidence="5" type="ORF">RGD00_19955</name>
</gene>
<dbReference type="SUPFAM" id="SSF56349">
    <property type="entry name" value="DNA breaking-rejoining enzymes"/>
    <property type="match status" value="1"/>
</dbReference>
<keyword evidence="6" id="KW-1185">Reference proteome</keyword>
<evidence type="ECO:0000256" key="1">
    <source>
        <dbReference type="ARBA" id="ARBA00022908"/>
    </source>
</evidence>
<evidence type="ECO:0000313" key="5">
    <source>
        <dbReference type="EMBL" id="MDR5654891.1"/>
    </source>
</evidence>
<name>A0ABU1FDD7_9RHOB</name>
<dbReference type="PANTHER" id="PTHR30349">
    <property type="entry name" value="PHAGE INTEGRASE-RELATED"/>
    <property type="match status" value="1"/>
</dbReference>